<dbReference type="GO" id="GO:0005525">
    <property type="term" value="F:GTP binding"/>
    <property type="evidence" value="ECO:0007669"/>
    <property type="project" value="UniProtKB-KW"/>
</dbReference>
<evidence type="ECO:0000259" key="6">
    <source>
        <dbReference type="PROSITE" id="PS51716"/>
    </source>
</evidence>
<organism evidence="7 8">
    <name type="scientific">Alosa alosa</name>
    <name type="common">allis shad</name>
    <dbReference type="NCBI Taxonomy" id="278164"/>
    <lineage>
        <taxon>Eukaryota</taxon>
        <taxon>Metazoa</taxon>
        <taxon>Chordata</taxon>
        <taxon>Craniata</taxon>
        <taxon>Vertebrata</taxon>
        <taxon>Euteleostomi</taxon>
        <taxon>Actinopterygii</taxon>
        <taxon>Neopterygii</taxon>
        <taxon>Teleostei</taxon>
        <taxon>Clupei</taxon>
        <taxon>Clupeiformes</taxon>
        <taxon>Clupeoidei</taxon>
        <taxon>Clupeidae</taxon>
        <taxon>Alosa</taxon>
    </lineage>
</organism>
<name>A0AAV6GDV0_9TELE</name>
<evidence type="ECO:0000256" key="2">
    <source>
        <dbReference type="ARBA" id="ARBA00022741"/>
    </source>
</evidence>
<dbReference type="Gene3D" id="3.40.50.300">
    <property type="entry name" value="P-loop containing nucleotide triphosphate hydrolases"/>
    <property type="match status" value="1"/>
</dbReference>
<dbReference type="GO" id="GO:0016787">
    <property type="term" value="F:hydrolase activity"/>
    <property type="evidence" value="ECO:0007669"/>
    <property type="project" value="UniProtKB-KW"/>
</dbReference>
<dbReference type="InterPro" id="IPR007743">
    <property type="entry name" value="Immunity-related_GTPase-like"/>
</dbReference>
<evidence type="ECO:0000256" key="1">
    <source>
        <dbReference type="ARBA" id="ARBA00005429"/>
    </source>
</evidence>
<sequence>MDTLHGDEDICIVPWSYAANIYTDNCLDVEDDQYSLEGMCEGVDPYVDEVIYEEDHNSQHICEEEDDIIYYDNNECSNGYTEPSCMYDIFQEEFRQKIRNEDVSSAKIPPRGNASTTIAERVVQRVERLDHVTLNIGVTGNTGAGKSSFVNAIRGLSNDDEGAADTGVTETTMEPTPFPHPTMPNVTIWDLPGIGTPKFKAKTYLSDVHFERYDFFIIVTSERFKENDINLAKAIKRKKKRFYFIRSKIDNDINAERQRRDFNKENVLSRIREDCTKNLKVVGNPQVFLISSFSLQEYDFTRLIDTLRRDLPEKKKQALIQSLPVYSIHALARKKKHFQKMISLQAFGSCAGAILPIPGLTLGVDYGIAKSFFSKVFRSFGLDENSLRCLASRVNMDQEYLKNALQSRFKDGITDEVLMSFLNTPAMASLMTMKMVLSALVVAGSLPAGIISVGMMRRILNKGLKEMAKDAAAMLEAAMLNQL</sequence>
<reference evidence="7" key="1">
    <citation type="submission" date="2020-10" db="EMBL/GenBank/DDBJ databases">
        <title>Chromosome-scale genome assembly of the Allis shad, Alosa alosa.</title>
        <authorList>
            <person name="Margot Z."/>
            <person name="Christophe K."/>
            <person name="Cabau C."/>
            <person name="Louis A."/>
            <person name="Berthelot C."/>
            <person name="Parey E."/>
            <person name="Roest Crollius H."/>
            <person name="Montfort J."/>
            <person name="Robinson-Rechavi M."/>
            <person name="Bucao C."/>
            <person name="Bouchez O."/>
            <person name="Gislard M."/>
            <person name="Lluch J."/>
            <person name="Milhes M."/>
            <person name="Lampietro C."/>
            <person name="Lopez Roques C."/>
            <person name="Donnadieu C."/>
            <person name="Braasch I."/>
            <person name="Desvignes T."/>
            <person name="Postlethwait J."/>
            <person name="Bobe J."/>
            <person name="Guiguen Y."/>
        </authorList>
    </citation>
    <scope>NUCLEOTIDE SEQUENCE</scope>
    <source>
        <strain evidence="7">M-15738</strain>
        <tissue evidence="7">Blood</tissue>
    </source>
</reference>
<evidence type="ECO:0000256" key="5">
    <source>
        <dbReference type="SAM" id="Phobius"/>
    </source>
</evidence>
<proteinExistence type="inferred from homology"/>
<evidence type="ECO:0000256" key="4">
    <source>
        <dbReference type="ARBA" id="ARBA00023134"/>
    </source>
</evidence>
<feature type="domain" description="IRG-type G" evidence="6">
    <location>
        <begin position="132"/>
        <end position="310"/>
    </location>
</feature>
<protein>
    <recommendedName>
        <fullName evidence="6">IRG-type G domain-containing protein</fullName>
    </recommendedName>
</protein>
<accession>A0AAV6GDV0</accession>
<dbReference type="SUPFAM" id="SSF52540">
    <property type="entry name" value="P-loop containing nucleoside triphosphate hydrolases"/>
    <property type="match status" value="1"/>
</dbReference>
<dbReference type="PANTHER" id="PTHR32341">
    <property type="entry name" value="INTERFERON-INDUCIBLE GTPASE"/>
    <property type="match status" value="1"/>
</dbReference>
<dbReference type="EMBL" id="JADWDJ010000013">
    <property type="protein sequence ID" value="KAG5270971.1"/>
    <property type="molecule type" value="Genomic_DNA"/>
</dbReference>
<keyword evidence="8" id="KW-1185">Reference proteome</keyword>
<keyword evidence="5" id="KW-1133">Transmembrane helix</keyword>
<evidence type="ECO:0000313" key="7">
    <source>
        <dbReference type="EMBL" id="KAG5270971.1"/>
    </source>
</evidence>
<feature type="transmembrane region" description="Helical" evidence="5">
    <location>
        <begin position="435"/>
        <end position="456"/>
    </location>
</feature>
<comment type="caution">
    <text evidence="7">The sequence shown here is derived from an EMBL/GenBank/DDBJ whole genome shotgun (WGS) entry which is preliminary data.</text>
</comment>
<keyword evidence="5" id="KW-0812">Transmembrane</keyword>
<dbReference type="PANTHER" id="PTHR32341:SF10">
    <property type="entry name" value="INTERFERON-INDUCIBLE GTPASE 5"/>
    <property type="match status" value="1"/>
</dbReference>
<dbReference type="InterPro" id="IPR051515">
    <property type="entry name" value="IRG"/>
</dbReference>
<dbReference type="InterPro" id="IPR027417">
    <property type="entry name" value="P-loop_NTPase"/>
</dbReference>
<dbReference type="AlphaFoldDB" id="A0AAV6GDV0"/>
<evidence type="ECO:0000256" key="3">
    <source>
        <dbReference type="ARBA" id="ARBA00022801"/>
    </source>
</evidence>
<evidence type="ECO:0000313" key="8">
    <source>
        <dbReference type="Proteomes" id="UP000823561"/>
    </source>
</evidence>
<dbReference type="Proteomes" id="UP000823561">
    <property type="component" value="Chromosome 13"/>
</dbReference>
<dbReference type="PROSITE" id="PS51716">
    <property type="entry name" value="G_IRG"/>
    <property type="match status" value="1"/>
</dbReference>
<dbReference type="Pfam" id="PF05049">
    <property type="entry name" value="IIGP"/>
    <property type="match status" value="1"/>
</dbReference>
<keyword evidence="4" id="KW-0342">GTP-binding</keyword>
<dbReference type="InterPro" id="IPR030385">
    <property type="entry name" value="G_IRG_dom"/>
</dbReference>
<dbReference type="FunFam" id="3.40.50.300:FF:000541">
    <property type="entry name" value="Immunity related GTPase M"/>
    <property type="match status" value="1"/>
</dbReference>
<keyword evidence="3" id="KW-0378">Hydrolase</keyword>
<dbReference type="GO" id="GO:0016020">
    <property type="term" value="C:membrane"/>
    <property type="evidence" value="ECO:0007669"/>
    <property type="project" value="InterPro"/>
</dbReference>
<keyword evidence="2" id="KW-0547">Nucleotide-binding</keyword>
<comment type="similarity">
    <text evidence="1">Belongs to the TRAFAC class dynamin-like GTPase superfamily. IRG family.</text>
</comment>
<keyword evidence="5" id="KW-0472">Membrane</keyword>
<gene>
    <name evidence="7" type="ORF">AALO_G00174410</name>
</gene>